<feature type="binding site" evidence="9">
    <location>
        <begin position="136"/>
        <end position="141"/>
    </location>
    <ligand>
        <name>ATP</name>
        <dbReference type="ChEBI" id="CHEBI:30616"/>
    </ligand>
</feature>
<name>A0A507EE36_9FUNG</name>
<evidence type="ECO:0000256" key="1">
    <source>
        <dbReference type="ARBA" id="ARBA00004718"/>
    </source>
</evidence>
<evidence type="ECO:0000256" key="8">
    <source>
        <dbReference type="PIRNR" id="PIRNR039133"/>
    </source>
</evidence>
<dbReference type="Pfam" id="PF10585">
    <property type="entry name" value="UBA_E1_SCCH"/>
    <property type="match status" value="1"/>
</dbReference>
<dbReference type="GO" id="GO:0016925">
    <property type="term" value="P:protein sumoylation"/>
    <property type="evidence" value="ECO:0007669"/>
    <property type="project" value="UniProtKB-UniRule"/>
</dbReference>
<dbReference type="InterPro" id="IPR019572">
    <property type="entry name" value="UBA_E1_SCCH"/>
</dbReference>
<feature type="binding site" evidence="9">
    <location>
        <begin position="75"/>
        <end position="78"/>
    </location>
    <ligand>
        <name>ATP</name>
        <dbReference type="ChEBI" id="CHEBI:30616"/>
    </ligand>
</feature>
<evidence type="ECO:0000256" key="4">
    <source>
        <dbReference type="ARBA" id="ARBA00022741"/>
    </source>
</evidence>
<evidence type="ECO:0000256" key="5">
    <source>
        <dbReference type="ARBA" id="ARBA00022786"/>
    </source>
</evidence>
<dbReference type="PANTHER" id="PTHR10953">
    <property type="entry name" value="UBIQUITIN-ACTIVATING ENZYME E1"/>
    <property type="match status" value="1"/>
</dbReference>
<dbReference type="FunFam" id="3.50.50.80:FF:000002">
    <property type="entry name" value="SUMO-activating enzyme subunit 2"/>
    <property type="match status" value="1"/>
</dbReference>
<reference evidence="14 15" key="1">
    <citation type="journal article" date="2019" name="Sci. Rep.">
        <title>Comparative genomics of chytrid fungi reveal insights into the obligate biotrophic and pathogenic lifestyle of Synchytrium endobioticum.</title>
        <authorList>
            <person name="van de Vossenberg B.T.L.H."/>
            <person name="Warris S."/>
            <person name="Nguyen H.D.T."/>
            <person name="van Gent-Pelzer M.P.E."/>
            <person name="Joly D.L."/>
            <person name="van de Geest H.C."/>
            <person name="Bonants P.J.M."/>
            <person name="Smith D.S."/>
            <person name="Levesque C.A."/>
            <person name="van der Lee T.A.J."/>
        </authorList>
    </citation>
    <scope>NUCLEOTIDE SEQUENCE [LARGE SCALE GENOMIC DNA]</scope>
    <source>
        <strain evidence="14 15">CBS 809.83</strain>
    </source>
</reference>
<evidence type="ECO:0000256" key="9">
    <source>
        <dbReference type="PIRSR" id="PIRSR039133-2"/>
    </source>
</evidence>
<feature type="binding site" evidence="10">
    <location>
        <position position="431"/>
    </location>
    <ligand>
        <name>Zn(2+)</name>
        <dbReference type="ChEBI" id="CHEBI:29105"/>
    </ligand>
</feature>
<dbReference type="InterPro" id="IPR045886">
    <property type="entry name" value="ThiF/MoeB/HesA"/>
</dbReference>
<feature type="domain" description="THIF-type NAD/FAD binding fold" evidence="12">
    <location>
        <begin position="25"/>
        <end position="415"/>
    </location>
</feature>
<accession>A0A507EE36</accession>
<evidence type="ECO:0000256" key="10">
    <source>
        <dbReference type="PIRSR" id="PIRSR039133-3"/>
    </source>
</evidence>
<dbReference type="AlphaFoldDB" id="A0A507EE36"/>
<dbReference type="PANTHER" id="PTHR10953:SF5">
    <property type="entry name" value="SUMO-ACTIVATING ENZYME SUBUNIT 2"/>
    <property type="match status" value="1"/>
</dbReference>
<evidence type="ECO:0000259" key="12">
    <source>
        <dbReference type="Pfam" id="PF00899"/>
    </source>
</evidence>
<feature type="region of interest" description="Disordered" evidence="11">
    <location>
        <begin position="547"/>
        <end position="601"/>
    </location>
</feature>
<gene>
    <name evidence="14" type="ORF">PhCBS80983_g00432</name>
</gene>
<dbReference type="STRING" id="109895.A0A507EE36"/>
<feature type="binding site" evidence="9">
    <location>
        <position position="91"/>
    </location>
    <ligand>
        <name>ATP</name>
        <dbReference type="ChEBI" id="CHEBI:30616"/>
    </ligand>
</feature>
<dbReference type="GO" id="GO:0031510">
    <property type="term" value="C:SUMO activating enzyme complex"/>
    <property type="evidence" value="ECO:0007669"/>
    <property type="project" value="UniProtKB-UniRule"/>
</dbReference>
<keyword evidence="7 8" id="KW-0067">ATP-binding</keyword>
<evidence type="ECO:0000313" key="14">
    <source>
        <dbReference type="EMBL" id="TPX62403.1"/>
    </source>
</evidence>
<keyword evidence="4 8" id="KW-0547">Nucleotide-binding</keyword>
<feature type="domain" description="Ubiquitin-activating enzyme SCCH" evidence="13">
    <location>
        <begin position="331"/>
        <end position="371"/>
    </location>
</feature>
<dbReference type="SUPFAM" id="SSF69572">
    <property type="entry name" value="Activating enzymes of the ubiquitin-like proteins"/>
    <property type="match status" value="1"/>
</dbReference>
<dbReference type="Gene3D" id="3.10.290.20">
    <property type="entry name" value="Ubiquitin-like 2 activating enzyme e1b. Chain: B, domain 3"/>
    <property type="match status" value="1"/>
</dbReference>
<evidence type="ECO:0000256" key="3">
    <source>
        <dbReference type="ARBA" id="ARBA00022723"/>
    </source>
</evidence>
<feature type="binding site" evidence="10">
    <location>
        <position position="428"/>
    </location>
    <ligand>
        <name>Zn(2+)</name>
        <dbReference type="ChEBI" id="CHEBI:29105"/>
    </ligand>
</feature>
<keyword evidence="6 8" id="KW-0862">Zinc</keyword>
<evidence type="ECO:0000256" key="6">
    <source>
        <dbReference type="ARBA" id="ARBA00022833"/>
    </source>
</evidence>
<evidence type="ECO:0000256" key="7">
    <source>
        <dbReference type="ARBA" id="ARBA00022840"/>
    </source>
</evidence>
<dbReference type="InterPro" id="IPR000594">
    <property type="entry name" value="ThiF_NAD_FAD-bd"/>
</dbReference>
<dbReference type="Gene3D" id="3.50.50.80">
    <property type="entry name" value="Ubiquitin-activating enzyme E1, inactive adenylation domain, subdomain 1"/>
    <property type="match status" value="1"/>
</dbReference>
<dbReference type="PIRSF" id="PIRSF039133">
    <property type="entry name" value="SUMO_E1B"/>
    <property type="match status" value="1"/>
</dbReference>
<dbReference type="Gene3D" id="1.10.10.520">
    <property type="entry name" value="Ubiquitin activating enzymes (Uba3). Chain: B, domain 2"/>
    <property type="match status" value="1"/>
</dbReference>
<comment type="pathway">
    <text evidence="1 8">Protein modification; protein sumoylation.</text>
</comment>
<dbReference type="GO" id="GO:0005737">
    <property type="term" value="C:cytoplasm"/>
    <property type="evidence" value="ECO:0007669"/>
    <property type="project" value="TreeGrafter"/>
</dbReference>
<keyword evidence="5 8" id="KW-0833">Ubl conjugation pathway</keyword>
<comment type="subunit">
    <text evidence="8">Heterodimer.</text>
</comment>
<proteinExistence type="inferred from homology"/>
<comment type="caution">
    <text evidence="14">The sequence shown here is derived from an EMBL/GenBank/DDBJ whole genome shotgun (WGS) entry which is preliminary data.</text>
</comment>
<organism evidence="14 15">
    <name type="scientific">Powellomyces hirtus</name>
    <dbReference type="NCBI Taxonomy" id="109895"/>
    <lineage>
        <taxon>Eukaryota</taxon>
        <taxon>Fungi</taxon>
        <taxon>Fungi incertae sedis</taxon>
        <taxon>Chytridiomycota</taxon>
        <taxon>Chytridiomycota incertae sedis</taxon>
        <taxon>Chytridiomycetes</taxon>
        <taxon>Spizellomycetales</taxon>
        <taxon>Powellomycetaceae</taxon>
        <taxon>Powellomyces</taxon>
    </lineage>
</organism>
<feature type="binding site" evidence="9">
    <location>
        <begin position="43"/>
        <end position="48"/>
    </location>
    <ligand>
        <name>ATP</name>
        <dbReference type="ChEBI" id="CHEBI:30616"/>
    </ligand>
</feature>
<protein>
    <recommendedName>
        <fullName evidence="8">Ubiquitin-activating enzyme E1-like</fullName>
    </recommendedName>
</protein>
<comment type="similarity">
    <text evidence="2 8">Belongs to the ubiquitin-activating E1 family.</text>
</comment>
<evidence type="ECO:0000256" key="2">
    <source>
        <dbReference type="ARBA" id="ARBA00005673"/>
    </source>
</evidence>
<keyword evidence="15" id="KW-1185">Reference proteome</keyword>
<dbReference type="GO" id="GO:0046872">
    <property type="term" value="F:metal ion binding"/>
    <property type="evidence" value="ECO:0007669"/>
    <property type="project" value="UniProtKB-KW"/>
</dbReference>
<sequence>MVLISSEQGESMRVMPSRYSGVQAAVGADLFKHVSGSRVLMVGAGGIGCELLKNLVMSGFGEIEVVDLDTIDLSNLNRQFLFQHRHIGKAKAHVAKESALGFNPDAKIKSHHASIYEAQFDQAWFKSFDLVLNALDNLAARRHVNAMCLAANVPLIESEIDTVLRLRWQTQSKDISRLYNSKHPKRPDTLHRVGQKLFVQLFGKPEDEEETINEEQTSDNAKEMAHLLHEKEALKRLREAAGTPEYGKLVFEKVFTDDVKGLLVMEDLWKNRRPPTPLNFAEATSDPSVTSTPADELAWDRKVWSIEENTRVFLDSLHELAVDFIEQQKRDPEFSMSFDKDDLAALNFVTATANLRAEVYGLEKKSRFAVKEMAGNIIPAVATTNAIIAGLIVMTAIKVLAGEWSSCKNTWVARNINPERLDKPNPSCAVCTINSYTLAINTESASLGDLLEMVVKGSPGESPTSGLGIQGEIAIQEGERLLYDVEFDDNLDMSLSELGIRHATRVMITNENDDDETGNSNVSVILYIEHRDEFGMPAKPFFTLDGDRTLVPRPRAPSAAPDPPKATSTATNNKRPAVLIDSDLGGNKRQKQENGNGDGVMHILDEDDTVLLIE</sequence>
<evidence type="ECO:0000259" key="13">
    <source>
        <dbReference type="Pfam" id="PF10585"/>
    </source>
</evidence>
<feature type="binding site" evidence="9">
    <location>
        <begin position="114"/>
        <end position="115"/>
    </location>
    <ligand>
        <name>ATP</name>
        <dbReference type="ChEBI" id="CHEBI:30616"/>
    </ligand>
</feature>
<dbReference type="UniPathway" id="UPA00886"/>
<evidence type="ECO:0000313" key="15">
    <source>
        <dbReference type="Proteomes" id="UP000318582"/>
    </source>
</evidence>
<dbReference type="GO" id="GO:0005524">
    <property type="term" value="F:ATP binding"/>
    <property type="evidence" value="ECO:0007669"/>
    <property type="project" value="UniProtKB-UniRule"/>
</dbReference>
<dbReference type="EMBL" id="QEAQ01000003">
    <property type="protein sequence ID" value="TPX62403.1"/>
    <property type="molecule type" value="Genomic_DNA"/>
</dbReference>
<keyword evidence="3 8" id="KW-0479">Metal-binding</keyword>
<evidence type="ECO:0000256" key="11">
    <source>
        <dbReference type="SAM" id="MobiDB-lite"/>
    </source>
</evidence>
<dbReference type="InterPro" id="IPR023318">
    <property type="entry name" value="Ub_act_enz_dom_a_sf"/>
</dbReference>
<dbReference type="InterPro" id="IPR030661">
    <property type="entry name" value="Uba2"/>
</dbReference>
<dbReference type="InterPro" id="IPR035985">
    <property type="entry name" value="Ubiquitin-activating_enz"/>
</dbReference>
<dbReference type="Proteomes" id="UP000318582">
    <property type="component" value="Unassembled WGS sequence"/>
</dbReference>
<dbReference type="InterPro" id="IPR042449">
    <property type="entry name" value="Ub-E1_IAD_1"/>
</dbReference>
<dbReference type="Pfam" id="PF00899">
    <property type="entry name" value="ThiF"/>
    <property type="match status" value="1"/>
</dbReference>
<feature type="binding site" evidence="9">
    <location>
        <position position="67"/>
    </location>
    <ligand>
        <name>ATP</name>
        <dbReference type="ChEBI" id="CHEBI:30616"/>
    </ligand>
</feature>
<dbReference type="GO" id="GO:0019948">
    <property type="term" value="F:SUMO activating enzyme activity"/>
    <property type="evidence" value="ECO:0007669"/>
    <property type="project" value="UniProtKB-UniRule"/>
</dbReference>
<feature type="compositionally biased region" description="Low complexity" evidence="11">
    <location>
        <begin position="552"/>
        <end position="571"/>
    </location>
</feature>